<evidence type="ECO:0000256" key="8">
    <source>
        <dbReference type="SAM" id="Phobius"/>
    </source>
</evidence>
<feature type="compositionally biased region" description="Polar residues" evidence="7">
    <location>
        <begin position="242"/>
        <end position="256"/>
    </location>
</feature>
<proteinExistence type="inferred from homology"/>
<evidence type="ECO:0000256" key="5">
    <source>
        <dbReference type="ARBA" id="ARBA00022729"/>
    </source>
</evidence>
<feature type="region of interest" description="Disordered" evidence="7">
    <location>
        <begin position="579"/>
        <end position="605"/>
    </location>
</feature>
<reference evidence="10 11" key="1">
    <citation type="submission" date="2016-02" db="EMBL/GenBank/DDBJ databases">
        <authorList>
            <consortium name="Pathogen Informatics"/>
        </authorList>
    </citation>
    <scope>NUCLEOTIDE SEQUENCE [LARGE SCALE GENOMIC DNA]</scope>
    <source>
        <strain evidence="10 11">LSS64</strain>
    </source>
</reference>
<dbReference type="PROSITE" id="PS50022">
    <property type="entry name" value="FA58C_3"/>
    <property type="match status" value="1"/>
</dbReference>
<evidence type="ECO:0000256" key="4">
    <source>
        <dbReference type="ARBA" id="ARBA00022525"/>
    </source>
</evidence>
<dbReference type="InterPro" id="IPR041033">
    <property type="entry name" value="SpaA_PFL_dom_1"/>
</dbReference>
<dbReference type="GO" id="GO:0004415">
    <property type="term" value="F:hyalurononglucosaminidase activity"/>
    <property type="evidence" value="ECO:0007669"/>
    <property type="project" value="UniProtKB-EC"/>
</dbReference>
<dbReference type="Gene3D" id="2.60.120.260">
    <property type="entry name" value="Galactose-binding domain-like"/>
    <property type="match status" value="2"/>
</dbReference>
<dbReference type="InterPro" id="IPR000421">
    <property type="entry name" value="FA58C"/>
</dbReference>
<feature type="domain" description="F5/8 type C" evidence="9">
    <location>
        <begin position="1753"/>
        <end position="1903"/>
    </location>
</feature>
<dbReference type="InterPro" id="IPR011252">
    <property type="entry name" value="Fibrogen-bd_dom1"/>
</dbReference>
<gene>
    <name evidence="10" type="primary">nagH</name>
    <name evidence="10" type="ORF">ERS132426_01537</name>
</gene>
<evidence type="ECO:0000256" key="7">
    <source>
        <dbReference type="SAM" id="MobiDB-lite"/>
    </source>
</evidence>
<feature type="transmembrane region" description="Helical" evidence="8">
    <location>
        <begin position="3639"/>
        <end position="3659"/>
    </location>
</feature>
<keyword evidence="6" id="KW-0572">Peptidoglycan-anchor</keyword>
<accession>A0A123TLC8</accession>
<dbReference type="RefSeq" id="WP_052805265.1">
    <property type="nucleotide sequence ID" value="NZ_CEFC01000018.1"/>
</dbReference>
<keyword evidence="8" id="KW-0472">Membrane</keyword>
<evidence type="ECO:0000259" key="9">
    <source>
        <dbReference type="PROSITE" id="PS50022"/>
    </source>
</evidence>
<dbReference type="InterPro" id="IPR008966">
    <property type="entry name" value="Adhesion_dom_sf"/>
</dbReference>
<feature type="region of interest" description="Disordered" evidence="7">
    <location>
        <begin position="233"/>
        <end position="262"/>
    </location>
</feature>
<dbReference type="EMBL" id="FIHM01000036">
    <property type="protein sequence ID" value="CYV41702.1"/>
    <property type="molecule type" value="Genomic_DNA"/>
</dbReference>
<protein>
    <submittedName>
        <fullName evidence="10">Accessory pilus subunit</fullName>
        <ecNumber evidence="10">3.2.1.35</ecNumber>
    </submittedName>
</protein>
<dbReference type="Gene3D" id="2.60.40.1280">
    <property type="match status" value="1"/>
</dbReference>
<feature type="compositionally biased region" description="Polar residues" evidence="7">
    <location>
        <begin position="585"/>
        <end position="600"/>
    </location>
</feature>
<dbReference type="Gene3D" id="2.60.40.10">
    <property type="entry name" value="Immunoglobulins"/>
    <property type="match status" value="19"/>
</dbReference>
<evidence type="ECO:0000256" key="6">
    <source>
        <dbReference type="ARBA" id="ARBA00023088"/>
    </source>
</evidence>
<keyword evidence="10" id="KW-0326">Glycosidase</keyword>
<dbReference type="Pfam" id="PF17802">
    <property type="entry name" value="SpaA"/>
    <property type="match status" value="18"/>
</dbReference>
<dbReference type="InterPro" id="IPR013783">
    <property type="entry name" value="Ig-like_fold"/>
</dbReference>
<evidence type="ECO:0000313" key="10">
    <source>
        <dbReference type="EMBL" id="CYV41702.1"/>
    </source>
</evidence>
<dbReference type="InterPro" id="IPR008979">
    <property type="entry name" value="Galactose-bd-like_sf"/>
</dbReference>
<dbReference type="SUPFAM" id="SSF49785">
    <property type="entry name" value="Galactose-binding domain-like"/>
    <property type="match status" value="2"/>
</dbReference>
<sequence>MKKVRYFLSSFLLLVLCLDIIRLPITIFSESVSATTPLTIRTKYIEHLKEDGQKLAIKLDTSQKQLDRLDVIVQIEEGVDISKGLSLVFQNELELESQLDEQGFPKEKLPPGFVKDEDYREEDVPKEFPEQEVAPTVATQDPLEAPLPVYGLGYYSIKIKPGSERHIEWKVDEEKPERRYEEILLRLKIKKPLQTGQFMAVLSSDYKTILTEDWKTFEELVKRNSIEMVTDSVASDIEQPIPETSESTSDNTQSNPVPEGEEVIQEEQALAIQTANLRLVLREHEEGVLQPSKPIAGAEFSISSVENPEISYNGRTDEQGILDWKDLPLGEYQISQLSTAQGYEVEKQLPVIQLQESGAEKIIHVTNAKKNGLEGRIGSMLRSARTRRAITETNTDRTTTIINNPNGTTTTVTREEEITKDIFDPIRIEIPGVTRHFRQGGDLRKKEIQVTSTGEKKIIWEYITTVTGANDRYIKQIANTFMVPVDSGLGAPKITSIVYNQGQTIGNPETSRYSDSGRFDSVTNQLPIQDGTYVYTIETPILLPSENYTLDYYSDVKVQAPVRSRLTQNGQTIELTREEERNIKSAGSLTLPSDQTTSPYDTPKLSDTIRVNGRYRESNNKVIEWYTSRLNTTDSVQTYTFDVAEDKNTQAVHSKIVYVYEPTEGGNYRLKSTQTVDKTQNQITVNDVPVGGIAVVETITNVTNEKANHTITGASLEALKGDITIHKKWATGTEKTAVTFSVNGGSYRDHKVTLQANQSQVTVPNVEKFSGTGSTATKTRIYYEVTEDVPDGYALSTAQMDWKNLQYVFTNKKDTSQPITPKPPGSCESYGVTHVEPVNINWLIWERNGNKWGGFHGSLKFYFKLPAFAKEGDSFTIELPRELKLEHLANPSVEWTPVYKSGTNEILARTYHVEDRKLKFVLTSAAYSVTEYSGWFEIGSDQSSGLVQINNDRNVAGRKYLTGVRPEVPVWYSFDLENPINTQSNIVNKKLKYKTSYKGGNFDCSYTVIGDGTLNATENGSGGLQGSLRQFSSVHKQAINQTADSVTWELVYNGERNDITGGVGHDSRKIWDRIHENSSLYDGDVHTSIPRNIKVFVADGNPAASYTESEMVRLSLVATSRSGEQTTYHYGINGVTNMGLAILLKRESWYDAQFNYRSNYTLEFYHEGAGWGRKTIVARIKQRKNGNTTLRNAVSLNWNSVVLGGDKSPNNFFVAGDTVASGGAYPTGWYGFQLKKVDQQKRPLEGAVFTLYDSQQRPYQTIRSNEQGILEFTNILGGEYTFKEVEAPAGYTLDTTVHRLNIRNSENITINGKLYTAQAPFEIINKKDAKLSLKLKKKDLANTPLKGAVFRLRKTDGGQPYDETLGDTFESDEFLFNELTAGNYTLEEVRAPTGYRGMGQINLTVYEENGTLKLRKQADAANSQTSTPQLTNGVVTLDIYNQPLELTFTKQNTQGQPLENAIFELRQIHSTGFTVVRTNLFSKANGQFVLKGLLPNTTYELWETRAPDGYAKPTQAVVQFTVNEDGAAHFTRGSSTIVNSPPKFKVKIVKIDAETGQPITEGVNDTAPRFTVTNATGDTLNGQIANLQNGMYTFTNGSGANSGFEAGIYYLKEIRAPQGYTRLTNLIPFTIHSDGRVTVSEEFADGVATSATSPDTVQIKVKNDRLKTLRISKRIKGLEDLPSLITGQMTFTLSKDNDVSFQPVTVTQAANTDFVFNNLTYGSYTLVETAPPAGYMVEPIVYKVAVSRAGVSLYRTSDQVTPSRVEGVSLITSPDLSNIQSGPESNAIDGSETTSVTYHNFNGQGNTIPVGAYLGVDLQSVKRVRNIFYLQGNQNNVTDRMNRYTVEYSIDGETYYPIASSATTERFEQSTDLLARYIRVRNEEQVVNKWYAVRELRISAQEAESVSLQGGQAFPIGNIQHPFIRMEKRDSETGAIIQGTATFKLYKVPEDTTETTLSTAINDNNLIQTFQLANGQTGNETLLIKELGKYALVETQAPDGYIGLSQPVLLEATEARQAHSDTKNKHVTRFAVLSSSDKVTVDTSSTANDNVLKLQVKNRQKVYNLKILKRDAQNAQQGLTATFGLFNADGTNKIAEGQTNENDHSYTFSQLRPGTYTLKELQTPINYNPLRDFKIVIANNGQVSVLDTPTRMVEVGNTVDTTISLTIKNRTYTPISIQKVDKRSNETTLIGVRLRIQAKNGNQMPQFSDRSWHETNYQGRVIDTEKALEWNTSAAGNAVFQLPQGTYTISELSAPAGYEQLQPFDITVAEDGSVQLAQGTNTEQVSQGTKDGRINIKLTNIFKPKIKITKVDSRDANRKLAGARFKLFGPDENTQIGQEVTTDSNGEITLPGLEPGTYYLQESQPPTGYQANSLKYRIVIADNGSAQITNADAKIEIGASQDQGADKIIPITVKNERETYDLKILKRDVQNAQQGLIATFGLYNADGISKITEGQTNESDHSHTFSQLLPGTYVLKEETPPSGYIQVDPVRLEITQAGQLRILSGDTELLQVGASSGNTLQLTVKNDSKKTLRISKRIKGLENLPSLIPGQMTFTLTKDNDATAVSAVQTHAATEDFVFTNLTYGSYTLVETAPPAGYMVEPITYKVSVSRSGVSLYKVANAAPIERVAGATLFKSPDLSNIQSGQDGDAIDGSDTTSVTYQNFNGQGDNIPAGAYLGVDLQGVKRIRHIHYLQGTQRNPLDRFNRFTLEYSIDGRTYFPLSTYTEHGLVDLNTDIVARYIRVRNEDRVEQKWYGVRELRISAQEAVSVSLQGGQTFPIGNIQHPEIQIEKQDMSNARINQSVTFKLYKVDDATTTANAAAAIQESNLVQTFTLTNGQVRQTLEAKVLGRYALVEVAPPTGYRALAGPVLLDLTTAQETHSGSQMKTVSRFTLVDSTDKVTIDTATANVLKIFVKNELLTYNLLIKKRDLNNTETGLNARFELYNENESTKLEQGNTTQTGNSLTFRNLRPGTYVLKEVTAPTGYNPIQKIKLTISLDGQITIVEGPQDLLESQAVNANNEIELVVKNRPFTDFSIEKVSNLDSTSNLAGVQLQIKAKNNGPAPLFSDDDWHRQRYQAAIDTANKSLTWWTQSNDVGNAVFKLPQGTYTISELAAPAGYELLQPFDIIVGADGQVRLADGAPTNAEINTKDNRLNLKLTNIFKPKLKIIKVDSRNETRRLANATFKLFGGDGRTQVGSDLVTGATGEIETPALTPGTYYLQETQSPAGFQTNGTKYKLIIAADGTTTVENGNDLIAVAPLSDDKVIQITVKNKVKTYLLKIKKRDYDNPTNGVSGARFALYPSEGPNADGSNKVQVLKDGRMIALEGNSYSHFDNTIDFPNIPPGEYVLREIQAPSGYTKIRDTRLQIGEDGRLTLLDADQAFVSVETGQGDTLVMVAKNIRTFNFQIKKVDSTNEATLLDNAQFSIYKTDGNWTKGDTALAQGLTSAGIYQTNLEPGYYILKEDQAPSDYLLNRNEYRFQINHDGSIYLHNPDATVSLAPADSNRLVVFTMKNTRTTSQFKLAKRSYRNPDQRLEATFELKESGNAQATAVVKRTTTTGDEVLFDNLPVGKSYILKETVAPDGYQKIEKEIHIDIGADGAITIQDGGDLVSLDNTDSHLIIVKNLRKGEYPKTGGIGIIPYIALGGVMMLLALAVELGEEKRWKHIRK</sequence>
<comment type="subcellular location">
    <subcellularLocation>
        <location evidence="1">Secreted</location>
        <location evidence="1">Cell wall</location>
    </subcellularLocation>
</comment>
<comment type="similarity">
    <text evidence="2">Belongs to the serine-aspartate repeat-containing protein (SDr) family.</text>
</comment>
<evidence type="ECO:0000256" key="3">
    <source>
        <dbReference type="ARBA" id="ARBA00022512"/>
    </source>
</evidence>
<dbReference type="Proteomes" id="UP000074850">
    <property type="component" value="Unassembled WGS sequence"/>
</dbReference>
<dbReference type="Gene3D" id="2.60.40.1140">
    <property type="entry name" value="Collagen-binding surface protein Cna, B-type domain"/>
    <property type="match status" value="1"/>
</dbReference>
<keyword evidence="8" id="KW-1133">Transmembrane helix</keyword>
<keyword evidence="3" id="KW-0134">Cell wall</keyword>
<evidence type="ECO:0000313" key="11">
    <source>
        <dbReference type="Proteomes" id="UP000074850"/>
    </source>
</evidence>
<keyword evidence="5" id="KW-0732">Signal</keyword>
<dbReference type="SUPFAM" id="SSF49401">
    <property type="entry name" value="Bacterial adhesins"/>
    <property type="match status" value="1"/>
</dbReference>
<evidence type="ECO:0000256" key="2">
    <source>
        <dbReference type="ARBA" id="ARBA00007257"/>
    </source>
</evidence>
<dbReference type="EC" id="3.2.1.35" evidence="10"/>
<dbReference type="Pfam" id="PF00754">
    <property type="entry name" value="F5_F8_type_C"/>
    <property type="match status" value="2"/>
</dbReference>
<dbReference type="PANTHER" id="PTHR36108">
    <property type="entry name" value="COLOSSIN-B-RELATED"/>
    <property type="match status" value="1"/>
</dbReference>
<dbReference type="GO" id="GO:0007155">
    <property type="term" value="P:cell adhesion"/>
    <property type="evidence" value="ECO:0007669"/>
    <property type="project" value="InterPro"/>
</dbReference>
<dbReference type="PANTHER" id="PTHR36108:SF13">
    <property type="entry name" value="COLOSSIN-B-RELATED"/>
    <property type="match status" value="1"/>
</dbReference>
<keyword evidence="4" id="KW-0964">Secreted</keyword>
<dbReference type="SUPFAM" id="SSF49478">
    <property type="entry name" value="Cna protein B-type domain"/>
    <property type="match status" value="2"/>
</dbReference>
<keyword evidence="10" id="KW-0378">Hydrolase</keyword>
<organism evidence="10 11">
    <name type="scientific">Streptococcus suis</name>
    <dbReference type="NCBI Taxonomy" id="1307"/>
    <lineage>
        <taxon>Bacteria</taxon>
        <taxon>Bacillati</taxon>
        <taxon>Bacillota</taxon>
        <taxon>Bacilli</taxon>
        <taxon>Lactobacillales</taxon>
        <taxon>Streptococcaceae</taxon>
        <taxon>Streptococcus</taxon>
    </lineage>
</organism>
<name>A0A123TLC8_STRSU</name>
<evidence type="ECO:0000256" key="1">
    <source>
        <dbReference type="ARBA" id="ARBA00004191"/>
    </source>
</evidence>
<keyword evidence="8" id="KW-0812">Transmembrane</keyword>